<dbReference type="PANTHER" id="PTHR27001:SF20">
    <property type="entry name" value="PROTEIN KINASE SUPERFAMILY PROTEIN"/>
    <property type="match status" value="1"/>
</dbReference>
<name>A0AAD4J538_PERFH</name>
<evidence type="ECO:0000313" key="6">
    <source>
        <dbReference type="Proteomes" id="UP001190926"/>
    </source>
</evidence>
<keyword evidence="3" id="KW-0732">Signal</keyword>
<dbReference type="SMART" id="SM00219">
    <property type="entry name" value="TyrKc"/>
    <property type="match status" value="1"/>
</dbReference>
<keyword evidence="5" id="KW-0808">Transferase</keyword>
<feature type="chain" id="PRO_5042135701" evidence="3">
    <location>
        <begin position="23"/>
        <end position="301"/>
    </location>
</feature>
<sequence length="301" mass="34343">MILKIRLLLLALFHLRSKPSLPALLKRYSYKDIRKATDGFRRVIDSSSQEASYRAKFPNGRVGIVREVKLLEEDDHSFLKEVRLLGRLHHRHIVALYGFSTGPKRFLVFENMERGSLKEHLSDPLKTPLNWRTRLKIAIGIAAAVEYLHFFCDPPVYHVSISSSTIMLDENLIPKISDISLSGSAGNHATTLPTSSRCLKECREQGCKNIIFQLGLVILELITGQSSDKGGVDLVQWVQEPRFPRSIHKMIDPDLGNNYDPRELNGLLNVARLCIRSIDMTRVYTPQILWYLQKKVGITRK</sequence>
<dbReference type="InterPro" id="IPR001245">
    <property type="entry name" value="Ser-Thr/Tyr_kinase_cat_dom"/>
</dbReference>
<dbReference type="PANTHER" id="PTHR27001">
    <property type="entry name" value="OS01G0253100 PROTEIN"/>
    <property type="match status" value="1"/>
</dbReference>
<feature type="domain" description="Protein kinase" evidence="4">
    <location>
        <begin position="30"/>
        <end position="301"/>
    </location>
</feature>
<evidence type="ECO:0000256" key="2">
    <source>
        <dbReference type="ARBA" id="ARBA00022840"/>
    </source>
</evidence>
<dbReference type="Gene3D" id="1.10.510.10">
    <property type="entry name" value="Transferase(Phosphotransferase) domain 1"/>
    <property type="match status" value="1"/>
</dbReference>
<dbReference type="EMBL" id="SDAM02000154">
    <property type="protein sequence ID" value="KAH6827031.1"/>
    <property type="molecule type" value="Genomic_DNA"/>
</dbReference>
<keyword evidence="2" id="KW-0067">ATP-binding</keyword>
<proteinExistence type="predicted"/>
<dbReference type="InterPro" id="IPR011009">
    <property type="entry name" value="Kinase-like_dom_sf"/>
</dbReference>
<comment type="caution">
    <text evidence="5">The sequence shown here is derived from an EMBL/GenBank/DDBJ whole genome shotgun (WGS) entry which is preliminary data.</text>
</comment>
<dbReference type="InterPro" id="IPR020635">
    <property type="entry name" value="Tyr_kinase_cat_dom"/>
</dbReference>
<keyword evidence="1" id="KW-0547">Nucleotide-binding</keyword>
<evidence type="ECO:0000259" key="4">
    <source>
        <dbReference type="PROSITE" id="PS50011"/>
    </source>
</evidence>
<gene>
    <name evidence="5" type="ORF">C2S53_018513</name>
</gene>
<evidence type="ECO:0000313" key="5">
    <source>
        <dbReference type="EMBL" id="KAH6827031.1"/>
    </source>
</evidence>
<keyword evidence="6" id="KW-1185">Reference proteome</keyword>
<dbReference type="Proteomes" id="UP001190926">
    <property type="component" value="Unassembled WGS sequence"/>
</dbReference>
<dbReference type="GO" id="GO:0005524">
    <property type="term" value="F:ATP binding"/>
    <property type="evidence" value="ECO:0007669"/>
    <property type="project" value="UniProtKB-KW"/>
</dbReference>
<protein>
    <submittedName>
        <fullName evidence="5">Protein kinase superfamily protein</fullName>
    </submittedName>
</protein>
<dbReference type="GO" id="GO:0005886">
    <property type="term" value="C:plasma membrane"/>
    <property type="evidence" value="ECO:0007669"/>
    <property type="project" value="TreeGrafter"/>
</dbReference>
<dbReference type="GO" id="GO:0004713">
    <property type="term" value="F:protein tyrosine kinase activity"/>
    <property type="evidence" value="ECO:0007669"/>
    <property type="project" value="InterPro"/>
</dbReference>
<dbReference type="Pfam" id="PF07714">
    <property type="entry name" value="PK_Tyr_Ser-Thr"/>
    <property type="match status" value="1"/>
</dbReference>
<dbReference type="InterPro" id="IPR000719">
    <property type="entry name" value="Prot_kinase_dom"/>
</dbReference>
<organism evidence="5 6">
    <name type="scientific">Perilla frutescens var. hirtella</name>
    <name type="common">Perilla citriodora</name>
    <name type="synonym">Perilla setoyensis</name>
    <dbReference type="NCBI Taxonomy" id="608512"/>
    <lineage>
        <taxon>Eukaryota</taxon>
        <taxon>Viridiplantae</taxon>
        <taxon>Streptophyta</taxon>
        <taxon>Embryophyta</taxon>
        <taxon>Tracheophyta</taxon>
        <taxon>Spermatophyta</taxon>
        <taxon>Magnoliopsida</taxon>
        <taxon>eudicotyledons</taxon>
        <taxon>Gunneridae</taxon>
        <taxon>Pentapetalae</taxon>
        <taxon>asterids</taxon>
        <taxon>lamiids</taxon>
        <taxon>Lamiales</taxon>
        <taxon>Lamiaceae</taxon>
        <taxon>Nepetoideae</taxon>
        <taxon>Elsholtzieae</taxon>
        <taxon>Perilla</taxon>
    </lineage>
</organism>
<dbReference type="AlphaFoldDB" id="A0AAD4J538"/>
<evidence type="ECO:0000256" key="1">
    <source>
        <dbReference type="ARBA" id="ARBA00022741"/>
    </source>
</evidence>
<feature type="signal peptide" evidence="3">
    <location>
        <begin position="1"/>
        <end position="22"/>
    </location>
</feature>
<dbReference type="Gene3D" id="3.30.200.20">
    <property type="entry name" value="Phosphorylase Kinase, domain 1"/>
    <property type="match status" value="1"/>
</dbReference>
<evidence type="ECO:0000256" key="3">
    <source>
        <dbReference type="SAM" id="SignalP"/>
    </source>
</evidence>
<reference evidence="5 6" key="1">
    <citation type="journal article" date="2021" name="Nat. Commun.">
        <title>Incipient diploidization of the medicinal plant Perilla within 10,000 years.</title>
        <authorList>
            <person name="Zhang Y."/>
            <person name="Shen Q."/>
            <person name="Leng L."/>
            <person name="Zhang D."/>
            <person name="Chen S."/>
            <person name="Shi Y."/>
            <person name="Ning Z."/>
            <person name="Chen S."/>
        </authorList>
    </citation>
    <scope>NUCLEOTIDE SEQUENCE [LARGE SCALE GENOMIC DNA]</scope>
    <source>
        <strain evidence="6">cv. PC099</strain>
    </source>
</reference>
<keyword evidence="5" id="KW-0418">Kinase</keyword>
<dbReference type="PROSITE" id="PS50011">
    <property type="entry name" value="PROTEIN_KINASE_DOM"/>
    <property type="match status" value="1"/>
</dbReference>
<dbReference type="SUPFAM" id="SSF56112">
    <property type="entry name" value="Protein kinase-like (PK-like)"/>
    <property type="match status" value="1"/>
</dbReference>
<accession>A0AAD4J538</accession>